<evidence type="ECO:0000256" key="1">
    <source>
        <dbReference type="ARBA" id="ARBA00001946"/>
    </source>
</evidence>
<dbReference type="SUPFAM" id="SSF52540">
    <property type="entry name" value="P-loop containing nucleoside triphosphate hydrolases"/>
    <property type="match status" value="1"/>
</dbReference>
<keyword evidence="8 10" id="KW-0460">Magnesium</keyword>
<reference evidence="15" key="1">
    <citation type="submission" date="2020-07" db="EMBL/GenBank/DDBJ databases">
        <title>Complete genome sequencing of Clostridia bacterium strain 12CBH8.</title>
        <authorList>
            <person name="Sakamoto M."/>
            <person name="Murakami T."/>
            <person name="Mori H."/>
        </authorList>
    </citation>
    <scope>NUCLEOTIDE SEQUENCE [LARGE SCALE GENOMIC DNA]</scope>
    <source>
        <strain evidence="15">12CBH8</strain>
    </source>
</reference>
<dbReference type="KEGG" id="sman:C12CBH8_17120"/>
<evidence type="ECO:0000256" key="12">
    <source>
        <dbReference type="RuleBase" id="RU003784"/>
    </source>
</evidence>
<dbReference type="AlphaFoldDB" id="A0A7I8D777"/>
<evidence type="ECO:0000256" key="7">
    <source>
        <dbReference type="ARBA" id="ARBA00022840"/>
    </source>
</evidence>
<dbReference type="InterPro" id="IPR018022">
    <property type="entry name" value="IPT"/>
</dbReference>
<comment type="catalytic activity">
    <reaction evidence="9 10 11">
        <text>adenosine(37) in tRNA + dimethylallyl diphosphate = N(6)-dimethylallyladenosine(37) in tRNA + diphosphate</text>
        <dbReference type="Rhea" id="RHEA:26482"/>
        <dbReference type="Rhea" id="RHEA-COMP:10162"/>
        <dbReference type="Rhea" id="RHEA-COMP:10375"/>
        <dbReference type="ChEBI" id="CHEBI:33019"/>
        <dbReference type="ChEBI" id="CHEBI:57623"/>
        <dbReference type="ChEBI" id="CHEBI:74411"/>
        <dbReference type="ChEBI" id="CHEBI:74415"/>
        <dbReference type="EC" id="2.5.1.75"/>
    </reaction>
</comment>
<proteinExistence type="inferred from homology"/>
<dbReference type="GO" id="GO:0006400">
    <property type="term" value="P:tRNA modification"/>
    <property type="evidence" value="ECO:0007669"/>
    <property type="project" value="TreeGrafter"/>
</dbReference>
<keyword evidence="7 10" id="KW-0067">ATP-binding</keyword>
<comment type="similarity">
    <text evidence="3 10 13">Belongs to the IPP transferase family.</text>
</comment>
<dbReference type="Gene3D" id="3.40.50.300">
    <property type="entry name" value="P-loop containing nucleotide triphosphate hydrolases"/>
    <property type="match status" value="1"/>
</dbReference>
<dbReference type="EC" id="2.5.1.75" evidence="10"/>
<dbReference type="Gene3D" id="1.10.20.140">
    <property type="match status" value="1"/>
</dbReference>
<dbReference type="RefSeq" id="WP_215533040.1">
    <property type="nucleotide sequence ID" value="NZ_AP023321.1"/>
</dbReference>
<comment type="cofactor">
    <cofactor evidence="1 10">
        <name>Mg(2+)</name>
        <dbReference type="ChEBI" id="CHEBI:18420"/>
    </cofactor>
</comment>
<keyword evidence="6 10" id="KW-0547">Nucleotide-binding</keyword>
<keyword evidence="4 10" id="KW-0808">Transferase</keyword>
<evidence type="ECO:0000256" key="9">
    <source>
        <dbReference type="ARBA" id="ARBA00049563"/>
    </source>
</evidence>
<keyword evidence="5 10" id="KW-0819">tRNA processing</keyword>
<feature type="site" description="Interaction with substrate tRNA" evidence="10">
    <location>
        <position position="128"/>
    </location>
</feature>
<evidence type="ECO:0000256" key="3">
    <source>
        <dbReference type="ARBA" id="ARBA00005842"/>
    </source>
</evidence>
<evidence type="ECO:0000256" key="10">
    <source>
        <dbReference type="HAMAP-Rule" id="MF_00185"/>
    </source>
</evidence>
<accession>A0A7I8D777</accession>
<name>A0A7I8D777_9FIRM</name>
<feature type="region of interest" description="Interaction with substrate tRNA" evidence="10">
    <location>
        <begin position="39"/>
        <end position="42"/>
    </location>
</feature>
<comment type="caution">
    <text evidence="10">Lacks conserved residue(s) required for the propagation of feature annotation.</text>
</comment>
<dbReference type="GO" id="GO:0005524">
    <property type="term" value="F:ATP binding"/>
    <property type="evidence" value="ECO:0007669"/>
    <property type="project" value="UniProtKB-UniRule"/>
</dbReference>
<dbReference type="PANTHER" id="PTHR11088:SF60">
    <property type="entry name" value="TRNA DIMETHYLALLYLTRANSFERASE"/>
    <property type="match status" value="1"/>
</dbReference>
<evidence type="ECO:0000256" key="8">
    <source>
        <dbReference type="ARBA" id="ARBA00022842"/>
    </source>
</evidence>
<keyword evidence="15" id="KW-1185">Reference proteome</keyword>
<evidence type="ECO:0000313" key="14">
    <source>
        <dbReference type="EMBL" id="BCI61073.1"/>
    </source>
</evidence>
<dbReference type="HAMAP" id="MF_00185">
    <property type="entry name" value="IPP_trans"/>
    <property type="match status" value="1"/>
</dbReference>
<evidence type="ECO:0000256" key="11">
    <source>
        <dbReference type="RuleBase" id="RU003783"/>
    </source>
</evidence>
<dbReference type="InterPro" id="IPR027417">
    <property type="entry name" value="P-loop_NTPase"/>
</dbReference>
<dbReference type="GO" id="GO:0052381">
    <property type="term" value="F:tRNA dimethylallyltransferase activity"/>
    <property type="evidence" value="ECO:0007669"/>
    <property type="project" value="UniProtKB-UniRule"/>
</dbReference>
<evidence type="ECO:0000256" key="2">
    <source>
        <dbReference type="ARBA" id="ARBA00003213"/>
    </source>
</evidence>
<feature type="binding site" evidence="10">
    <location>
        <begin position="14"/>
        <end position="21"/>
    </location>
    <ligand>
        <name>ATP</name>
        <dbReference type="ChEBI" id="CHEBI:30616"/>
    </ligand>
</feature>
<dbReference type="NCBIfam" id="TIGR00174">
    <property type="entry name" value="miaA"/>
    <property type="match status" value="1"/>
</dbReference>
<evidence type="ECO:0000256" key="13">
    <source>
        <dbReference type="RuleBase" id="RU003785"/>
    </source>
</evidence>
<dbReference type="InterPro" id="IPR039657">
    <property type="entry name" value="Dimethylallyltransferase"/>
</dbReference>
<evidence type="ECO:0000256" key="6">
    <source>
        <dbReference type="ARBA" id="ARBA00022741"/>
    </source>
</evidence>
<evidence type="ECO:0000313" key="15">
    <source>
        <dbReference type="Proteomes" id="UP000593890"/>
    </source>
</evidence>
<evidence type="ECO:0000256" key="5">
    <source>
        <dbReference type="ARBA" id="ARBA00022694"/>
    </source>
</evidence>
<protein>
    <recommendedName>
        <fullName evidence="10">tRNA dimethylallyltransferase</fullName>
        <ecNumber evidence="10">2.5.1.75</ecNumber>
    </recommendedName>
    <alternativeName>
        <fullName evidence="10">Dimethylallyl diphosphate:tRNA dimethylallyltransferase</fullName>
        <shortName evidence="10">DMAPP:tRNA dimethylallyltransferase</shortName>
        <shortName evidence="10">DMATase</shortName>
    </alternativeName>
    <alternativeName>
        <fullName evidence="10">Isopentenyl-diphosphate:tRNA isopentenyltransferase</fullName>
        <shortName evidence="10">IPP transferase</shortName>
        <shortName evidence="10">IPPT</shortName>
        <shortName evidence="10">IPTase</shortName>
    </alternativeName>
</protein>
<dbReference type="Proteomes" id="UP000593890">
    <property type="component" value="Chromosome"/>
</dbReference>
<dbReference type="EMBL" id="AP023321">
    <property type="protein sequence ID" value="BCI61073.1"/>
    <property type="molecule type" value="Genomic_DNA"/>
</dbReference>
<dbReference type="PANTHER" id="PTHR11088">
    <property type="entry name" value="TRNA DIMETHYLALLYLTRANSFERASE"/>
    <property type="match status" value="1"/>
</dbReference>
<feature type="binding site" evidence="10">
    <location>
        <begin position="16"/>
        <end position="21"/>
    </location>
    <ligand>
        <name>substrate</name>
    </ligand>
</feature>
<comment type="function">
    <text evidence="2 10 12">Catalyzes the transfer of a dimethylallyl group onto the adenine at position 37 in tRNAs that read codons beginning with uridine, leading to the formation of N6-(dimethylallyl)adenosine (i(6)A).</text>
</comment>
<evidence type="ECO:0000256" key="4">
    <source>
        <dbReference type="ARBA" id="ARBA00022679"/>
    </source>
</evidence>
<dbReference type="Pfam" id="PF01715">
    <property type="entry name" value="IPPT"/>
    <property type="match status" value="1"/>
</dbReference>
<comment type="subunit">
    <text evidence="10">Monomer.</text>
</comment>
<sequence length="315" mass="35738">MPIQEKIPVIAVVGPTASGKTGLGVRLAKRFAGEVVSADSMQVYRGMPIGTAQPTQEEMEGIPHHLMGFLDPQEQFSVARWCQLAEQCIRDIRERGNLPILVGGTGLYISSLLDNIRFVDSPADPELRRRLNRRAQEEGGQALLDELAQYDPETAATLHPNNVGRIVRAMEMYRLTGITMSEQRLRSREQPSPYHPVIIGICYKDRQKLYDRINTRVDQMMEQGLLEEAKAAMKVEEGCGLQAIGHKELFPYIKGEISLEEAVEHLKQSTRRYAKRQLTWFRRDERVHWLEADRLGNTDVLCKKAYELVEKGLGL</sequence>
<gene>
    <name evidence="10 14" type="primary">miaA</name>
    <name evidence="14" type="ORF">C12CBH8_17120</name>
</gene>
<organism evidence="14 15">
    <name type="scientific">Solibaculum mannosilyticum</name>
    <dbReference type="NCBI Taxonomy" id="2780922"/>
    <lineage>
        <taxon>Bacteria</taxon>
        <taxon>Bacillati</taxon>
        <taxon>Bacillota</taxon>
        <taxon>Clostridia</taxon>
        <taxon>Eubacteriales</taxon>
        <taxon>Oscillospiraceae</taxon>
        <taxon>Solibaculum</taxon>
    </lineage>
</organism>
<feature type="site" description="Interaction with substrate tRNA" evidence="10">
    <location>
        <position position="105"/>
    </location>
</feature>